<organism evidence="1 2">
    <name type="scientific">Fulvivirga imtechensis AK7</name>
    <dbReference type="NCBI Taxonomy" id="1237149"/>
    <lineage>
        <taxon>Bacteria</taxon>
        <taxon>Pseudomonadati</taxon>
        <taxon>Bacteroidota</taxon>
        <taxon>Cytophagia</taxon>
        <taxon>Cytophagales</taxon>
        <taxon>Fulvivirgaceae</taxon>
        <taxon>Fulvivirga</taxon>
    </lineage>
</organism>
<dbReference type="RefSeq" id="WP_009580163.1">
    <property type="nucleotide sequence ID" value="NZ_AMZN01000043.1"/>
</dbReference>
<dbReference type="AlphaFoldDB" id="L8JQK0"/>
<reference evidence="1 2" key="1">
    <citation type="submission" date="2012-12" db="EMBL/GenBank/DDBJ databases">
        <title>Genome assembly of Fulvivirga imtechensis AK7.</title>
        <authorList>
            <person name="Nupur N."/>
            <person name="Khatri I."/>
            <person name="Kumar R."/>
            <person name="Subramanian S."/>
            <person name="Pinnaka A."/>
        </authorList>
    </citation>
    <scope>NUCLEOTIDE SEQUENCE [LARGE SCALE GENOMIC DNA]</scope>
    <source>
        <strain evidence="1 2">AK7</strain>
    </source>
</reference>
<proteinExistence type="predicted"/>
<name>L8JQK0_9BACT</name>
<protein>
    <submittedName>
        <fullName evidence="1">Uncharacterized protein</fullName>
    </submittedName>
</protein>
<evidence type="ECO:0000313" key="2">
    <source>
        <dbReference type="Proteomes" id="UP000011135"/>
    </source>
</evidence>
<dbReference type="EMBL" id="AMZN01000043">
    <property type="protein sequence ID" value="ELR71231.1"/>
    <property type="molecule type" value="Genomic_DNA"/>
</dbReference>
<comment type="caution">
    <text evidence="1">The sequence shown here is derived from an EMBL/GenBank/DDBJ whole genome shotgun (WGS) entry which is preliminary data.</text>
</comment>
<gene>
    <name evidence="1" type="ORF">C900_02846</name>
</gene>
<keyword evidence="2" id="KW-1185">Reference proteome</keyword>
<sequence>MEKVKLIEGLSDEEKQTIFTILDAFVGKKKLKDTLSNVLKDVA</sequence>
<accession>L8JQK0</accession>
<evidence type="ECO:0000313" key="1">
    <source>
        <dbReference type="EMBL" id="ELR71231.1"/>
    </source>
</evidence>
<dbReference type="Proteomes" id="UP000011135">
    <property type="component" value="Unassembled WGS sequence"/>
</dbReference>